<evidence type="ECO:0000256" key="6">
    <source>
        <dbReference type="ARBA" id="ARBA00025751"/>
    </source>
</evidence>
<dbReference type="Proteomes" id="UP001153365">
    <property type="component" value="Unassembled WGS sequence"/>
</dbReference>
<dbReference type="GO" id="GO:0005666">
    <property type="term" value="C:RNA polymerase III complex"/>
    <property type="evidence" value="ECO:0007669"/>
    <property type="project" value="TreeGrafter"/>
</dbReference>
<dbReference type="GO" id="GO:0003899">
    <property type="term" value="F:DNA-directed RNA polymerase activity"/>
    <property type="evidence" value="ECO:0007669"/>
    <property type="project" value="InterPro"/>
</dbReference>
<dbReference type="AlphaFoldDB" id="A0AAV0BKT8"/>
<proteinExistence type="inferred from homology"/>
<evidence type="ECO:0000256" key="4">
    <source>
        <dbReference type="ARBA" id="ARBA00023163"/>
    </source>
</evidence>
<dbReference type="GO" id="GO:0003677">
    <property type="term" value="F:DNA binding"/>
    <property type="evidence" value="ECO:0007669"/>
    <property type="project" value="InterPro"/>
</dbReference>
<dbReference type="GO" id="GO:0005736">
    <property type="term" value="C:RNA polymerase I complex"/>
    <property type="evidence" value="ECO:0007669"/>
    <property type="project" value="TreeGrafter"/>
</dbReference>
<dbReference type="InterPro" id="IPR022905">
    <property type="entry name" value="Rpo11-like"/>
</dbReference>
<dbReference type="PROSITE" id="PS01154">
    <property type="entry name" value="RNA_POL_L_13KD"/>
    <property type="match status" value="1"/>
</dbReference>
<keyword evidence="9" id="KW-1185">Reference proteome</keyword>
<comment type="similarity">
    <text evidence="6">Belongs to the archaeal Rpo11/eukaryotic RPB11/RPC19 RNA polymerase subunit family.</text>
</comment>
<name>A0AAV0BKT8_PHAPC</name>
<evidence type="ECO:0000259" key="7">
    <source>
        <dbReference type="Pfam" id="PF13656"/>
    </source>
</evidence>
<evidence type="ECO:0000313" key="8">
    <source>
        <dbReference type="EMBL" id="CAH7687937.1"/>
    </source>
</evidence>
<keyword evidence="4" id="KW-0804">Transcription</keyword>
<evidence type="ECO:0000313" key="9">
    <source>
        <dbReference type="Proteomes" id="UP001153365"/>
    </source>
</evidence>
<dbReference type="InterPro" id="IPR008193">
    <property type="entry name" value="RNA_pol_Rpb11_13-16kDa_CS"/>
</dbReference>
<protein>
    <recommendedName>
        <fullName evidence="2">DNA-directed RNA polymerases I and III subunit RPAC2</fullName>
    </recommendedName>
</protein>
<dbReference type="PANTHER" id="PTHR13946">
    <property type="entry name" value="DNA-DIRECTED RNA POLYMERASE I,II,III"/>
    <property type="match status" value="1"/>
</dbReference>
<comment type="caution">
    <text evidence="8">The sequence shown here is derived from an EMBL/GenBank/DDBJ whole genome shotgun (WGS) entry which is preliminary data.</text>
</comment>
<dbReference type="SUPFAM" id="SSF55257">
    <property type="entry name" value="RBP11-like subunits of RNA polymerase"/>
    <property type="match status" value="1"/>
</dbReference>
<keyword evidence="3 8" id="KW-0240">DNA-directed RNA polymerase</keyword>
<dbReference type="GO" id="GO:0006362">
    <property type="term" value="P:transcription elongation by RNA polymerase I"/>
    <property type="evidence" value="ECO:0007669"/>
    <property type="project" value="TreeGrafter"/>
</dbReference>
<dbReference type="HAMAP" id="MF_00261">
    <property type="entry name" value="RNApol_arch_Rpo11"/>
    <property type="match status" value="1"/>
</dbReference>
<dbReference type="GO" id="GO:0046983">
    <property type="term" value="F:protein dimerization activity"/>
    <property type="evidence" value="ECO:0007669"/>
    <property type="project" value="InterPro"/>
</dbReference>
<evidence type="ECO:0000256" key="2">
    <source>
        <dbReference type="ARBA" id="ARBA00022079"/>
    </source>
</evidence>
<dbReference type="InterPro" id="IPR033898">
    <property type="entry name" value="RNAP_AC19"/>
</dbReference>
<dbReference type="GO" id="GO:0006383">
    <property type="term" value="P:transcription by RNA polymerase III"/>
    <property type="evidence" value="ECO:0007669"/>
    <property type="project" value="TreeGrafter"/>
</dbReference>
<dbReference type="Gene3D" id="3.30.1360.10">
    <property type="entry name" value="RNA polymerase, RBP11-like subunit"/>
    <property type="match status" value="1"/>
</dbReference>
<dbReference type="GO" id="GO:0055029">
    <property type="term" value="C:nuclear DNA-directed RNA polymerase complex"/>
    <property type="evidence" value="ECO:0007669"/>
    <property type="project" value="UniProtKB-ARBA"/>
</dbReference>
<dbReference type="InterPro" id="IPR009025">
    <property type="entry name" value="RBP11-like_dimer"/>
</dbReference>
<dbReference type="Pfam" id="PF13656">
    <property type="entry name" value="RNA_pol_L_2"/>
    <property type="match status" value="1"/>
</dbReference>
<dbReference type="FunFam" id="3.30.1360.10:FF:000006">
    <property type="entry name" value="DNA-directed RNA polymerases I and III subunit RPAC2"/>
    <property type="match status" value="1"/>
</dbReference>
<reference evidence="8" key="1">
    <citation type="submission" date="2022-06" db="EMBL/GenBank/DDBJ databases">
        <authorList>
            <consortium name="SYNGENTA / RWTH Aachen University"/>
        </authorList>
    </citation>
    <scope>NUCLEOTIDE SEQUENCE</scope>
</reference>
<dbReference type="CDD" id="cd07029">
    <property type="entry name" value="RNAP_I_III_AC19"/>
    <property type="match status" value="1"/>
</dbReference>
<feature type="domain" description="DNA-directed RNA polymerase RBP11-like dimerisation" evidence="7">
    <location>
        <begin position="32"/>
        <end position="101"/>
    </location>
</feature>
<dbReference type="EMBL" id="CALTRL010005923">
    <property type="protein sequence ID" value="CAH7687937.1"/>
    <property type="molecule type" value="Genomic_DNA"/>
</dbReference>
<dbReference type="InterPro" id="IPR036603">
    <property type="entry name" value="RBP11-like"/>
</dbReference>
<organism evidence="8 9">
    <name type="scientific">Phakopsora pachyrhizi</name>
    <name type="common">Asian soybean rust disease fungus</name>
    <dbReference type="NCBI Taxonomy" id="170000"/>
    <lineage>
        <taxon>Eukaryota</taxon>
        <taxon>Fungi</taxon>
        <taxon>Dikarya</taxon>
        <taxon>Basidiomycota</taxon>
        <taxon>Pucciniomycotina</taxon>
        <taxon>Pucciniomycetes</taxon>
        <taxon>Pucciniales</taxon>
        <taxon>Phakopsoraceae</taxon>
        <taxon>Phakopsora</taxon>
    </lineage>
</organism>
<gene>
    <name evidence="8" type="ORF">PPACK8108_LOCUS22806</name>
</gene>
<dbReference type="PANTHER" id="PTHR13946:SF28">
    <property type="entry name" value="DNA-DIRECTED RNA POLYMERASES I AND III SUBUNIT RPAC2"/>
    <property type="match status" value="1"/>
</dbReference>
<sequence>MDSDQSSQSEVEEIPVDEDKITILPGFTKSSITFSIKEEDHTLGNSLRYVIMKNPDVEFCGYSLPHPSEDKLHLRIQMYDDKCAIQAFFQGLDALEGLVNCINESFQTELLAGNYERFREPTVQERLDQIKAKKYPHLLNQASKENEVSMEQ</sequence>
<accession>A0AAV0BKT8</accession>
<comment type="subcellular location">
    <subcellularLocation>
        <location evidence="1">Nucleus</location>
    </subcellularLocation>
</comment>
<evidence type="ECO:0000256" key="3">
    <source>
        <dbReference type="ARBA" id="ARBA00022478"/>
    </source>
</evidence>
<evidence type="ECO:0000256" key="1">
    <source>
        <dbReference type="ARBA" id="ARBA00004123"/>
    </source>
</evidence>
<evidence type="ECO:0000256" key="5">
    <source>
        <dbReference type="ARBA" id="ARBA00023242"/>
    </source>
</evidence>
<keyword evidence="5" id="KW-0539">Nucleus</keyword>